<dbReference type="EMBL" id="GL945429">
    <property type="protein sequence ID" value="EGO29105.1"/>
    <property type="molecule type" value="Genomic_DNA"/>
</dbReference>
<reference evidence="2" key="1">
    <citation type="submission" date="2011-04" db="EMBL/GenBank/DDBJ databases">
        <title>Evolution of plant cell wall degrading machinery underlies the functional diversity of forest fungi.</title>
        <authorList>
            <consortium name="US DOE Joint Genome Institute (JGI-PGF)"/>
            <person name="Eastwood D.C."/>
            <person name="Floudas D."/>
            <person name="Binder M."/>
            <person name="Majcherczyk A."/>
            <person name="Schneider P."/>
            <person name="Aerts A."/>
            <person name="Asiegbu F.O."/>
            <person name="Baker S.E."/>
            <person name="Barry K."/>
            <person name="Bendiksby M."/>
            <person name="Blumentritt M."/>
            <person name="Coutinho P.M."/>
            <person name="Cullen D."/>
            <person name="Cullen D."/>
            <person name="Gathman A."/>
            <person name="Goodell B."/>
            <person name="Henrissat B."/>
            <person name="Ihrmark K."/>
            <person name="Kauserud H."/>
            <person name="Kohler A."/>
            <person name="LaButti K."/>
            <person name="Lapidus A."/>
            <person name="Lavin J.L."/>
            <person name="Lee Y.-H."/>
            <person name="Lindquist E."/>
            <person name="Lilly W."/>
            <person name="Lucas S."/>
            <person name="Morin E."/>
            <person name="Murat C."/>
            <person name="Oguiza J.A."/>
            <person name="Park J."/>
            <person name="Pisabarro A.G."/>
            <person name="Riley R."/>
            <person name="Rosling A."/>
            <person name="Salamov A."/>
            <person name="Schmidt O."/>
            <person name="Schmutz J."/>
            <person name="Skrede I."/>
            <person name="Stenlid J."/>
            <person name="Wiebenga A."/>
            <person name="Xie X."/>
            <person name="Kues U."/>
            <person name="Hibbett D.S."/>
            <person name="Hoffmeister D."/>
            <person name="Hogberg N."/>
            <person name="Martin F."/>
            <person name="Grigoriev I.V."/>
            <person name="Watkinson S.C."/>
        </authorList>
    </citation>
    <scope>NUCLEOTIDE SEQUENCE</scope>
    <source>
        <strain evidence="2">S7.9</strain>
    </source>
</reference>
<proteinExistence type="predicted"/>
<dbReference type="HOGENOM" id="CLU_2656003_0_0_1"/>
<organism>
    <name type="scientific">Serpula lacrymans var. lacrymans (strain S7.9)</name>
    <name type="common">Dry rot fungus</name>
    <dbReference type="NCBI Taxonomy" id="578457"/>
    <lineage>
        <taxon>Eukaryota</taxon>
        <taxon>Fungi</taxon>
        <taxon>Dikarya</taxon>
        <taxon>Basidiomycota</taxon>
        <taxon>Agaricomycotina</taxon>
        <taxon>Agaricomycetes</taxon>
        <taxon>Agaricomycetidae</taxon>
        <taxon>Boletales</taxon>
        <taxon>Coniophorineae</taxon>
        <taxon>Serpulaceae</taxon>
        <taxon>Serpula</taxon>
    </lineage>
</organism>
<evidence type="ECO:0000256" key="1">
    <source>
        <dbReference type="SAM" id="MobiDB-lite"/>
    </source>
</evidence>
<dbReference type="AlphaFoldDB" id="F8NGM3"/>
<dbReference type="KEGG" id="sla:SERLADRAFT_456428"/>
<dbReference type="Proteomes" id="UP000008064">
    <property type="component" value="Unassembled WGS sequence"/>
</dbReference>
<gene>
    <name evidence="2" type="ORF">SERLADRAFT_456428</name>
</gene>
<name>F8NGM3_SERL9</name>
<protein>
    <submittedName>
        <fullName evidence="2">Uncharacterized protein</fullName>
    </submittedName>
</protein>
<feature type="compositionally biased region" description="Low complexity" evidence="1">
    <location>
        <begin position="10"/>
        <end position="25"/>
    </location>
</feature>
<sequence>MPAICRRNCPSSPSKSSSRVPRTTSIGALVKSGSRTLIFLGRPSRFCSSSCSSSSSESPGGPYDFVSFSLTRFSLL</sequence>
<accession>F8NGM3</accession>
<evidence type="ECO:0000313" key="2">
    <source>
        <dbReference type="EMBL" id="EGO29105.1"/>
    </source>
</evidence>
<dbReference type="RefSeq" id="XP_007313347.1">
    <property type="nucleotide sequence ID" value="XM_007313285.1"/>
</dbReference>
<feature type="region of interest" description="Disordered" evidence="1">
    <location>
        <begin position="1"/>
        <end position="25"/>
    </location>
</feature>
<dbReference type="GeneID" id="18817325"/>